<dbReference type="OrthoDB" id="5195601at2"/>
<dbReference type="EMBL" id="OANU01000011">
    <property type="protein sequence ID" value="SNX47645.1"/>
    <property type="molecule type" value="Genomic_DNA"/>
</dbReference>
<gene>
    <name evidence="2" type="ORF">VTH8203_01260</name>
</gene>
<dbReference type="AlphaFoldDB" id="A0A240EI45"/>
<feature type="transmembrane region" description="Helical" evidence="1">
    <location>
        <begin position="45"/>
        <end position="64"/>
    </location>
</feature>
<evidence type="ECO:0008006" key="4">
    <source>
        <dbReference type="Google" id="ProtNLM"/>
    </source>
</evidence>
<evidence type="ECO:0000256" key="1">
    <source>
        <dbReference type="SAM" id="Phobius"/>
    </source>
</evidence>
<feature type="transmembrane region" description="Helical" evidence="1">
    <location>
        <begin position="115"/>
        <end position="136"/>
    </location>
</feature>
<protein>
    <recommendedName>
        <fullName evidence="4">Transmembrane protein</fullName>
    </recommendedName>
</protein>
<reference evidence="3" key="1">
    <citation type="submission" date="2016-06" db="EMBL/GenBank/DDBJ databases">
        <authorList>
            <person name="Rodrigo-Torres L."/>
            <person name="Arahal R.D."/>
            <person name="Lucena T."/>
        </authorList>
    </citation>
    <scope>NUCLEOTIDE SEQUENCE [LARGE SCALE GENOMIC DNA]</scope>
    <source>
        <strain evidence="3">CECT8203</strain>
    </source>
</reference>
<evidence type="ECO:0000313" key="3">
    <source>
        <dbReference type="Proteomes" id="UP000219336"/>
    </source>
</evidence>
<feature type="transmembrane region" description="Helical" evidence="1">
    <location>
        <begin position="85"/>
        <end position="103"/>
    </location>
</feature>
<accession>A0A240EI45</accession>
<evidence type="ECO:0000313" key="2">
    <source>
        <dbReference type="EMBL" id="SNX47645.1"/>
    </source>
</evidence>
<keyword evidence="1" id="KW-1133">Transmembrane helix</keyword>
<feature type="transmembrane region" description="Helical" evidence="1">
    <location>
        <begin position="12"/>
        <end position="33"/>
    </location>
</feature>
<name>A0A240EI45_9VIBR</name>
<sequence>MRTTLSLLHRTAAIIAFVLILSFFTSSVLVELFGSEQAVTTVKTAIFFAVWVLIPCMAIAGITGSKLAPKANKGVLGTKKKRMPFIAANGMLVLLPCAIYLHTLASKGQFDHTFYWIQGIEFVAGFINLTLMGLNIRDGLRLQNKRSPRLSTEN</sequence>
<keyword evidence="1" id="KW-0472">Membrane</keyword>
<proteinExistence type="predicted"/>
<dbReference type="RefSeq" id="WP_096992897.1">
    <property type="nucleotide sequence ID" value="NZ_JBHSII010000001.1"/>
</dbReference>
<dbReference type="Proteomes" id="UP000219336">
    <property type="component" value="Unassembled WGS sequence"/>
</dbReference>
<keyword evidence="3" id="KW-1185">Reference proteome</keyword>
<keyword evidence="1" id="KW-0812">Transmembrane</keyword>
<organism evidence="2 3">
    <name type="scientific">Vibrio thalassae</name>
    <dbReference type="NCBI Taxonomy" id="1243014"/>
    <lineage>
        <taxon>Bacteria</taxon>
        <taxon>Pseudomonadati</taxon>
        <taxon>Pseudomonadota</taxon>
        <taxon>Gammaproteobacteria</taxon>
        <taxon>Vibrionales</taxon>
        <taxon>Vibrionaceae</taxon>
        <taxon>Vibrio</taxon>
    </lineage>
</organism>